<dbReference type="Pfam" id="PF07715">
    <property type="entry name" value="Plug"/>
    <property type="match status" value="1"/>
</dbReference>
<dbReference type="Gene3D" id="2.170.130.10">
    <property type="entry name" value="TonB-dependent receptor, plug domain"/>
    <property type="match status" value="1"/>
</dbReference>
<evidence type="ECO:0000256" key="1">
    <source>
        <dbReference type="ARBA" id="ARBA00022729"/>
    </source>
</evidence>
<dbReference type="PANTHER" id="PTHR30069:SF29">
    <property type="entry name" value="HEMOGLOBIN AND HEMOGLOBIN-HAPTOGLOBIN-BINDING PROTEIN 1-RELATED"/>
    <property type="match status" value="1"/>
</dbReference>
<dbReference type="InterPro" id="IPR008969">
    <property type="entry name" value="CarboxyPept-like_regulatory"/>
</dbReference>
<proteinExistence type="predicted"/>
<dbReference type="Pfam" id="PF13715">
    <property type="entry name" value="CarbopepD_reg_2"/>
    <property type="match status" value="1"/>
</dbReference>
<keyword evidence="1 2" id="KW-0732">Signal</keyword>
<dbReference type="GO" id="GO:0009279">
    <property type="term" value="C:cell outer membrane"/>
    <property type="evidence" value="ECO:0007669"/>
    <property type="project" value="TreeGrafter"/>
</dbReference>
<dbReference type="SUPFAM" id="SSF56935">
    <property type="entry name" value="Porins"/>
    <property type="match status" value="1"/>
</dbReference>
<dbReference type="GO" id="GO:0015344">
    <property type="term" value="F:siderophore uptake transmembrane transporter activity"/>
    <property type="evidence" value="ECO:0007669"/>
    <property type="project" value="TreeGrafter"/>
</dbReference>
<evidence type="ECO:0000259" key="3">
    <source>
        <dbReference type="Pfam" id="PF07715"/>
    </source>
</evidence>
<keyword evidence="4" id="KW-0675">Receptor</keyword>
<dbReference type="SUPFAM" id="SSF49464">
    <property type="entry name" value="Carboxypeptidase regulatory domain-like"/>
    <property type="match status" value="1"/>
</dbReference>
<feature type="signal peptide" evidence="2">
    <location>
        <begin position="1"/>
        <end position="21"/>
    </location>
</feature>
<dbReference type="EMBL" id="QSSA01000027">
    <property type="protein sequence ID" value="RGL57400.1"/>
    <property type="molecule type" value="Genomic_DNA"/>
</dbReference>
<evidence type="ECO:0000313" key="4">
    <source>
        <dbReference type="EMBL" id="RGL57400.1"/>
    </source>
</evidence>
<gene>
    <name evidence="4" type="ORF">DXC61_11650</name>
</gene>
<protein>
    <submittedName>
        <fullName evidence="4">TonB-dependent receptor</fullName>
    </submittedName>
</protein>
<accession>A0AA92SX77</accession>
<dbReference type="AlphaFoldDB" id="A0AA92SX77"/>
<dbReference type="PANTHER" id="PTHR30069">
    <property type="entry name" value="TONB-DEPENDENT OUTER MEMBRANE RECEPTOR"/>
    <property type="match status" value="1"/>
</dbReference>
<dbReference type="InterPro" id="IPR039426">
    <property type="entry name" value="TonB-dep_rcpt-like"/>
</dbReference>
<comment type="caution">
    <text evidence="4">The sequence shown here is derived from an EMBL/GenBank/DDBJ whole genome shotgun (WGS) entry which is preliminary data.</text>
</comment>
<dbReference type="InterPro" id="IPR012910">
    <property type="entry name" value="Plug_dom"/>
</dbReference>
<evidence type="ECO:0000256" key="2">
    <source>
        <dbReference type="SAM" id="SignalP"/>
    </source>
</evidence>
<dbReference type="Proteomes" id="UP000261187">
    <property type="component" value="Unassembled WGS sequence"/>
</dbReference>
<sequence length="908" mass="102909">MSMKHILLLMMLFEVSLMGKAQSMSGKVVDKDSHEAIIGAVVYVGSSQKVAAITDINGRFSIDAANAGKSLKITYIGYKNYLGKLNQALYEMEPEIKSVGEVVVTAQESKSLASASVIEKHAMEHLQPSSFTDILELLPGGRSKDPDLSSPNTIRIREAGSPSGYTTTSLGTSFVVDGAPISTNANMQYVAGSWDAATTSRENMNAGVDMRSISTDDIEKVEVVRGIPSVEYGDLTSGLVKIERRRGGNDWNARLKADMGSKLFYLAKGLEWTPQQMTLNLSVDYLDAKADPRNRLENYRRLTFSARFGKTWLTDFYRWKISSNLDYTGSFDNDKVDPDLNNQAEDSYKSQYNKYAFNSHVSLSPKKRIWFKSLDLTLSASYEYDLIKRTKLVQLTRQTVAATATTQGVHDGVILPYKYVACHDVEGKPLNLYAKVNGKFQVPSLVVSNTLLLGTDWNYDKNKGRGQIYDVTRPLYAGSMSCRPRNLSSIPSNQQWGIYAEEQLTLPFAGHSLELVAGIRGTQMLNLPNNYEMHGKFFWDPRINLGLTFPKFNIGKLPSFIRIAGGIGEHTKMPTLEQLYPDPVYLDLTQLNYYHTNPAYRRINLMTYVIDATNQNLQPARNFKWEVSTDINIGGNRLSVTLFRENMTSGFRLQTAYAPYIYRWYDASGIDADALSAPPSLEGLPFEERKELRGYSYYTNGSQTLKRGVEYTFATRRIEKLFTRLTINGAWFRTVYRNSVVETYRPSAVIGSKQIQYVGYYEHDGGNMNEMLNTNFTLDTDVPKLKLGFSISAQCLWYTLKQSKEVSNYPTSYMDNDGVMHEWKAGDENDAYLRYLIRDYNDSYYLKYRVPFAMNVNFKVTKKLFDEKLNVALFCNKLLDYTPEYENNGVTIRRHVTPYFGLEMNVKI</sequence>
<organism evidence="4 5">
    <name type="scientific">Segatella copri</name>
    <dbReference type="NCBI Taxonomy" id="165179"/>
    <lineage>
        <taxon>Bacteria</taxon>
        <taxon>Pseudomonadati</taxon>
        <taxon>Bacteroidota</taxon>
        <taxon>Bacteroidia</taxon>
        <taxon>Bacteroidales</taxon>
        <taxon>Prevotellaceae</taxon>
        <taxon>Segatella</taxon>
    </lineage>
</organism>
<dbReference type="GO" id="GO:0044718">
    <property type="term" value="P:siderophore transmembrane transport"/>
    <property type="evidence" value="ECO:0007669"/>
    <property type="project" value="TreeGrafter"/>
</dbReference>
<name>A0AA92SX77_9BACT</name>
<reference evidence="4 5" key="1">
    <citation type="submission" date="2018-08" db="EMBL/GenBank/DDBJ databases">
        <title>A genome reference for cultivated species of the human gut microbiota.</title>
        <authorList>
            <person name="Zou Y."/>
            <person name="Xue W."/>
            <person name="Luo G."/>
        </authorList>
    </citation>
    <scope>NUCLEOTIDE SEQUENCE [LARGE SCALE GENOMIC DNA]</scope>
    <source>
        <strain evidence="4 5">TF06-40</strain>
    </source>
</reference>
<feature type="chain" id="PRO_5041712716" evidence="2">
    <location>
        <begin position="22"/>
        <end position="908"/>
    </location>
</feature>
<dbReference type="InterPro" id="IPR037066">
    <property type="entry name" value="Plug_dom_sf"/>
</dbReference>
<evidence type="ECO:0000313" key="5">
    <source>
        <dbReference type="Proteomes" id="UP000261187"/>
    </source>
</evidence>
<feature type="domain" description="TonB-dependent receptor plug" evidence="3">
    <location>
        <begin position="110"/>
        <end position="236"/>
    </location>
</feature>